<dbReference type="Pfam" id="PF13963">
    <property type="entry name" value="Transpos_assoc"/>
    <property type="match status" value="1"/>
</dbReference>
<feature type="domain" description="Transposase-associated" evidence="4">
    <location>
        <begin position="167"/>
        <end position="239"/>
    </location>
</feature>
<reference evidence="5" key="1">
    <citation type="journal article" date="2003" name="Science">
        <title>In-depth view of structure, activity, and evolution of rice chromosome 10.</title>
        <authorList>
            <consortium name="Rice Chromosome 10 Sequencing Consortium"/>
        </authorList>
    </citation>
    <scope>NUCLEOTIDE SEQUENCE [LARGE SCALE GENOMIC DNA]</scope>
</reference>
<dbReference type="InterPro" id="IPR025312">
    <property type="entry name" value="DUF4216"/>
</dbReference>
<dbReference type="InterPro" id="IPR029480">
    <property type="entry name" value="Transpos_assoc"/>
</dbReference>
<sequence>MGQPVTQQNFKMGQPVTQQNFLKKCWPWESNPQPSVSRAMLHIILYIMFISSKETNLTGRQPSYLSPYRSPLLATPISASTAAVRLLRHRREHHRSAVVLLLVERSFEGSAGVLTGAWGSGLAGAGSGGSSGTLEKRGERCAGQAKRRSQRRTGRAERRVKWPTMDRSWINSKRFSNEYMDGVNEFMTFLSERFGDDEEMLCPCRRCLNRVPQFKGRVHDHLHIHGMATTYTRWIHHGEPLKVVPHEIDDHVDEDTSLNEDFDMNVDEEDDPDDGIHGMVEELYTAEEEGQGKKSMFAILLEEMKQELYPGGPCTRWKDNGGRKKIPEKVLRHFPLIPRLKRIFSSKRTAEEVQWHKLKRKPVENELSHPADGESWKDFDRKYGWFAEDARNIRLGLATDGFNPFGKMSFSYSMWPVFLIPYNFPPWECVEQSNFIMGLLIPGRECPGKDIDVFLEPLIEELLELWKGVPTVDVLTKKKFDLHAAVIWCIHDYPGLSTLSGRVTRGYYACVHCDKNACSKRIRNKICYIGHRRFLARDHPWRRSKVFDGNVENCEKPEKFTTDELMEQLERVKDVRPGKHPESKKRKRDEEGQCWKRRSCLWDLPYWSSLKLRHNLDVMHIEKNICEYILGTFLGIAGKSKDSTNSRLDLEDMGIRKHLHLIRDGDSYSAPHAPYTMTKTQKADFCDFLKSVKFPNGYASNLATCVTADGCNLQGLKTHDCHILLQRIIPAAVRGIMPKDINEALAELGNFFQQLCAKTLNLDVLERLKANVPIILCKLEKIFPPSFFDVMLHLAVHLPEEAILRGPVQYGWMYPIERRLLTLKRFVRNMARLEGSIAEAYVAAECLTICSKYFGDDVETRHNREGRNRERVAIVKKDLSVFQHGVDLLGAPSLTYLEHDYEKMVWIYKKELENEGCPNVQKTLEKQFSRWFKKHITKLRYVDRQDINDELFALSCEPDLRVRIYSACLVNGVRFHNVDQIIELRYNADSSGDRTVVLFRCDWFDTHGKKFRMKEDGFFKSINHGSLWYKDDPFILATQATKVFYLLDTKYHEKWRVVQKFSHRHLWSVAENDNEDIPNAVVLSYQDNDCEGVHVQLTEGCLENDQPVSEGGFRVDASVVDDLRIQREAEGQQDESGDSEDETGWQYVSDNEGPTFPLEDDDDSDYE</sequence>
<dbReference type="EMBL" id="DP000086">
    <property type="protein sequence ID" value="AAP52543.2"/>
    <property type="molecule type" value="Genomic_DNA"/>
</dbReference>
<feature type="compositionally biased region" description="Acidic residues" evidence="1">
    <location>
        <begin position="1131"/>
        <end position="1143"/>
    </location>
</feature>
<evidence type="ECO:0000259" key="4">
    <source>
        <dbReference type="Pfam" id="PF13963"/>
    </source>
</evidence>
<proteinExistence type="predicted"/>
<dbReference type="PANTHER" id="PTHR48258">
    <property type="entry name" value="DUF4218 DOMAIN-CONTAINING PROTEIN-RELATED"/>
    <property type="match status" value="1"/>
</dbReference>
<reference evidence="5" key="3">
    <citation type="submission" date="2006-07" db="EMBL/GenBank/DDBJ databases">
        <authorList>
            <person name="Buell R."/>
        </authorList>
    </citation>
    <scope>NUCLEOTIDE SEQUENCE</scope>
</reference>
<dbReference type="InterPro" id="IPR025452">
    <property type="entry name" value="DUF4218"/>
</dbReference>
<feature type="region of interest" description="Disordered" evidence="1">
    <location>
        <begin position="1124"/>
        <end position="1167"/>
    </location>
</feature>
<evidence type="ECO:0000313" key="5">
    <source>
        <dbReference type="EMBL" id="AAP52543.2"/>
    </source>
</evidence>
<gene>
    <name evidence="5" type="ordered locus">LOC_Os10g11250</name>
</gene>
<dbReference type="Pfam" id="PF13952">
    <property type="entry name" value="DUF4216"/>
    <property type="match status" value="1"/>
</dbReference>
<accession>Q7G4N7</accession>
<dbReference type="Pfam" id="PF02992">
    <property type="entry name" value="Transposase_21"/>
    <property type="match status" value="1"/>
</dbReference>
<evidence type="ECO:0000259" key="3">
    <source>
        <dbReference type="Pfam" id="PF13960"/>
    </source>
</evidence>
<dbReference type="Pfam" id="PF13960">
    <property type="entry name" value="DUF4218"/>
    <property type="match status" value="1"/>
</dbReference>
<feature type="domain" description="DUF4218" evidence="3">
    <location>
        <begin position="755"/>
        <end position="868"/>
    </location>
</feature>
<dbReference type="AlphaFoldDB" id="Q7G4N7"/>
<feature type="region of interest" description="Disordered" evidence="1">
    <location>
        <begin position="125"/>
        <end position="158"/>
    </location>
</feature>
<evidence type="ECO:0000256" key="1">
    <source>
        <dbReference type="SAM" id="MobiDB-lite"/>
    </source>
</evidence>
<feature type="compositionally biased region" description="Acidic residues" evidence="1">
    <location>
        <begin position="1158"/>
        <end position="1167"/>
    </location>
</feature>
<feature type="domain" description="DUF4216" evidence="2">
    <location>
        <begin position="982"/>
        <end position="1058"/>
    </location>
</feature>
<evidence type="ECO:0000259" key="2">
    <source>
        <dbReference type="Pfam" id="PF13952"/>
    </source>
</evidence>
<organism evidence="5">
    <name type="scientific">Oryza sativa subsp. japonica</name>
    <name type="common">Rice</name>
    <dbReference type="NCBI Taxonomy" id="39947"/>
    <lineage>
        <taxon>Eukaryota</taxon>
        <taxon>Viridiplantae</taxon>
        <taxon>Streptophyta</taxon>
        <taxon>Embryophyta</taxon>
        <taxon>Tracheophyta</taxon>
        <taxon>Spermatophyta</taxon>
        <taxon>Magnoliopsida</taxon>
        <taxon>Liliopsida</taxon>
        <taxon>Poales</taxon>
        <taxon>Poaceae</taxon>
        <taxon>BOP clade</taxon>
        <taxon>Oryzoideae</taxon>
        <taxon>Oryzeae</taxon>
        <taxon>Oryzinae</taxon>
        <taxon>Oryza</taxon>
        <taxon>Oryza sativa</taxon>
    </lineage>
</organism>
<reference evidence="5" key="2">
    <citation type="submission" date="2003-05" db="EMBL/GenBank/DDBJ databases">
        <authorList>
            <person name="Buell C.R."/>
            <person name="Wing R.A."/>
            <person name="McCombie W.R."/>
            <person name="Messing J."/>
            <person name="Yuan Q."/>
            <person name="Ouyang S."/>
        </authorList>
    </citation>
    <scope>NUCLEOTIDE SEQUENCE</scope>
</reference>
<dbReference type="InterPro" id="IPR004242">
    <property type="entry name" value="Transposase_21"/>
</dbReference>
<dbReference type="PANTHER" id="PTHR48258:SF6">
    <property type="entry name" value="LEUCINE-RICH REPEAT DOMAIN, L DOMAIN-CONTAINING PROTEIN"/>
    <property type="match status" value="1"/>
</dbReference>
<name>Q7G4N7_ORYSJ</name>
<protein>
    <submittedName>
        <fullName evidence="5">Transposon protein, putative, CACTA, En/Spm sub-class</fullName>
    </submittedName>
</protein>